<evidence type="ECO:0000313" key="11">
    <source>
        <dbReference type="EMBL" id="EFX88234.1"/>
    </source>
</evidence>
<reference evidence="11 12" key="1">
    <citation type="journal article" date="2011" name="Science">
        <title>The ecoresponsive genome of Daphnia pulex.</title>
        <authorList>
            <person name="Colbourne J.K."/>
            <person name="Pfrender M.E."/>
            <person name="Gilbert D."/>
            <person name="Thomas W.K."/>
            <person name="Tucker A."/>
            <person name="Oakley T.H."/>
            <person name="Tokishita S."/>
            <person name="Aerts A."/>
            <person name="Arnold G.J."/>
            <person name="Basu M.K."/>
            <person name="Bauer D.J."/>
            <person name="Caceres C.E."/>
            <person name="Carmel L."/>
            <person name="Casola C."/>
            <person name="Choi J.H."/>
            <person name="Detter J.C."/>
            <person name="Dong Q."/>
            <person name="Dusheyko S."/>
            <person name="Eads B.D."/>
            <person name="Frohlich T."/>
            <person name="Geiler-Samerotte K.A."/>
            <person name="Gerlach D."/>
            <person name="Hatcher P."/>
            <person name="Jogdeo S."/>
            <person name="Krijgsveld J."/>
            <person name="Kriventseva E.V."/>
            <person name="Kultz D."/>
            <person name="Laforsch C."/>
            <person name="Lindquist E."/>
            <person name="Lopez J."/>
            <person name="Manak J.R."/>
            <person name="Muller J."/>
            <person name="Pangilinan J."/>
            <person name="Patwardhan R.P."/>
            <person name="Pitluck S."/>
            <person name="Pritham E.J."/>
            <person name="Rechtsteiner A."/>
            <person name="Rho M."/>
            <person name="Rogozin I.B."/>
            <person name="Sakarya O."/>
            <person name="Salamov A."/>
            <person name="Schaack S."/>
            <person name="Shapiro H."/>
            <person name="Shiga Y."/>
            <person name="Skalitzky C."/>
            <person name="Smith Z."/>
            <person name="Souvorov A."/>
            <person name="Sung W."/>
            <person name="Tang Z."/>
            <person name="Tsuchiya D."/>
            <person name="Tu H."/>
            <person name="Vos H."/>
            <person name="Wang M."/>
            <person name="Wolf Y.I."/>
            <person name="Yamagata H."/>
            <person name="Yamada T."/>
            <person name="Ye Y."/>
            <person name="Shaw J.R."/>
            <person name="Andrews J."/>
            <person name="Crease T.J."/>
            <person name="Tang H."/>
            <person name="Lucas S.M."/>
            <person name="Robertson H.M."/>
            <person name="Bork P."/>
            <person name="Koonin E.V."/>
            <person name="Zdobnov E.M."/>
            <person name="Grigoriev I.V."/>
            <person name="Lynch M."/>
            <person name="Boore J.L."/>
        </authorList>
    </citation>
    <scope>NUCLEOTIDE SEQUENCE [LARGE SCALE GENOMIC DNA]</scope>
</reference>
<evidence type="ECO:0000256" key="3">
    <source>
        <dbReference type="ARBA" id="ARBA00010617"/>
    </source>
</evidence>
<dbReference type="InterPro" id="IPR050196">
    <property type="entry name" value="Cytochrome_P450_Monoox"/>
</dbReference>
<dbReference type="GO" id="GO:0004497">
    <property type="term" value="F:monooxygenase activity"/>
    <property type="evidence" value="ECO:0007669"/>
    <property type="project" value="UniProtKB-KW"/>
</dbReference>
<dbReference type="Pfam" id="PF00067">
    <property type="entry name" value="p450"/>
    <property type="match status" value="1"/>
</dbReference>
<keyword evidence="7 10" id="KW-0503">Monooxygenase</keyword>
<dbReference type="GO" id="GO:0005789">
    <property type="term" value="C:endoplasmic reticulum membrane"/>
    <property type="evidence" value="ECO:0007669"/>
    <property type="project" value="UniProtKB-SubCell"/>
</dbReference>
<dbReference type="PROSITE" id="PS00086">
    <property type="entry name" value="CYTOCHROME_P450"/>
    <property type="match status" value="1"/>
</dbReference>
<dbReference type="InterPro" id="IPR036396">
    <property type="entry name" value="Cyt_P450_sf"/>
</dbReference>
<keyword evidence="6 9" id="KW-0408">Iron</keyword>
<dbReference type="eggNOG" id="KOG0157">
    <property type="taxonomic scope" value="Eukaryota"/>
</dbReference>
<dbReference type="InParanoid" id="E9FXS9"/>
<feature type="non-terminal residue" evidence="11">
    <location>
        <position position="399"/>
    </location>
</feature>
<dbReference type="SUPFAM" id="SSF48264">
    <property type="entry name" value="Cytochrome P450"/>
    <property type="match status" value="1"/>
</dbReference>
<dbReference type="HOGENOM" id="CLU_001570_5_1_1"/>
<evidence type="ECO:0000256" key="7">
    <source>
        <dbReference type="ARBA" id="ARBA00023033"/>
    </source>
</evidence>
<dbReference type="OrthoDB" id="1470350at2759"/>
<evidence type="ECO:0000256" key="1">
    <source>
        <dbReference type="ARBA" id="ARBA00001971"/>
    </source>
</evidence>
<protein>
    <recommendedName>
        <fullName evidence="13">Cytochrome P450</fullName>
    </recommendedName>
</protein>
<proteinExistence type="inferred from homology"/>
<dbReference type="Gene3D" id="1.10.630.10">
    <property type="entry name" value="Cytochrome P450"/>
    <property type="match status" value="1"/>
</dbReference>
<evidence type="ECO:0000256" key="2">
    <source>
        <dbReference type="ARBA" id="ARBA00004586"/>
    </source>
</evidence>
<comment type="subcellular location">
    <subcellularLocation>
        <location evidence="2">Endoplasmic reticulum membrane</location>
    </subcellularLocation>
</comment>
<dbReference type="InterPro" id="IPR017972">
    <property type="entry name" value="Cyt_P450_CS"/>
</dbReference>
<evidence type="ECO:0000256" key="6">
    <source>
        <dbReference type="ARBA" id="ARBA00023004"/>
    </source>
</evidence>
<dbReference type="GO" id="GO:0016705">
    <property type="term" value="F:oxidoreductase activity, acting on paired donors, with incorporation or reduction of molecular oxygen"/>
    <property type="evidence" value="ECO:0007669"/>
    <property type="project" value="InterPro"/>
</dbReference>
<evidence type="ECO:0000313" key="12">
    <source>
        <dbReference type="Proteomes" id="UP000000305"/>
    </source>
</evidence>
<dbReference type="STRING" id="6669.E9FXS9"/>
<evidence type="ECO:0000256" key="10">
    <source>
        <dbReference type="RuleBase" id="RU000461"/>
    </source>
</evidence>
<dbReference type="Proteomes" id="UP000000305">
    <property type="component" value="Unassembled WGS sequence"/>
</dbReference>
<dbReference type="OMA" id="TGTYQTC"/>
<dbReference type="GO" id="GO:0020037">
    <property type="term" value="F:heme binding"/>
    <property type="evidence" value="ECO:0007669"/>
    <property type="project" value="InterPro"/>
</dbReference>
<dbReference type="PRINTS" id="PR00385">
    <property type="entry name" value="P450"/>
</dbReference>
<evidence type="ECO:0000256" key="8">
    <source>
        <dbReference type="ARBA" id="ARBA00023136"/>
    </source>
</evidence>
<evidence type="ECO:0000256" key="4">
    <source>
        <dbReference type="ARBA" id="ARBA00022617"/>
    </source>
</evidence>
<keyword evidence="5" id="KW-0256">Endoplasmic reticulum</keyword>
<keyword evidence="12" id="KW-1185">Reference proteome</keyword>
<dbReference type="AlphaFoldDB" id="E9FXS9"/>
<comment type="similarity">
    <text evidence="3 10">Belongs to the cytochrome P450 family.</text>
</comment>
<dbReference type="KEGG" id="dpx:DAPPUDRAFT_42067"/>
<comment type="cofactor">
    <cofactor evidence="1 9">
        <name>heme</name>
        <dbReference type="ChEBI" id="CHEBI:30413"/>
    </cofactor>
</comment>
<keyword evidence="4 9" id="KW-0349">Heme</keyword>
<keyword evidence="10" id="KW-0560">Oxidoreductase</keyword>
<keyword evidence="9 10" id="KW-0479">Metal-binding</keyword>
<organism evidence="11 12">
    <name type="scientific">Daphnia pulex</name>
    <name type="common">Water flea</name>
    <dbReference type="NCBI Taxonomy" id="6669"/>
    <lineage>
        <taxon>Eukaryota</taxon>
        <taxon>Metazoa</taxon>
        <taxon>Ecdysozoa</taxon>
        <taxon>Arthropoda</taxon>
        <taxon>Crustacea</taxon>
        <taxon>Branchiopoda</taxon>
        <taxon>Diplostraca</taxon>
        <taxon>Cladocera</taxon>
        <taxon>Anomopoda</taxon>
        <taxon>Daphniidae</taxon>
        <taxon>Daphnia</taxon>
    </lineage>
</organism>
<evidence type="ECO:0000256" key="5">
    <source>
        <dbReference type="ARBA" id="ARBA00022824"/>
    </source>
</evidence>
<dbReference type="GO" id="GO:0005506">
    <property type="term" value="F:iron ion binding"/>
    <property type="evidence" value="ECO:0007669"/>
    <property type="project" value="InterPro"/>
</dbReference>
<evidence type="ECO:0000256" key="9">
    <source>
        <dbReference type="PIRSR" id="PIRSR602401-1"/>
    </source>
</evidence>
<dbReference type="PhylomeDB" id="E9FXS9"/>
<dbReference type="PANTHER" id="PTHR24291:SF189">
    <property type="entry name" value="CYTOCHROME P450 4C3-RELATED"/>
    <property type="match status" value="1"/>
</dbReference>
<dbReference type="InterPro" id="IPR002401">
    <property type="entry name" value="Cyt_P450_E_grp-I"/>
</dbReference>
<dbReference type="PRINTS" id="PR00463">
    <property type="entry name" value="EP450I"/>
</dbReference>
<dbReference type="CDD" id="cd20628">
    <property type="entry name" value="CYP4"/>
    <property type="match status" value="1"/>
</dbReference>
<accession>E9FXS9</accession>
<name>E9FXS9_DAPPU</name>
<dbReference type="EMBL" id="GL732526">
    <property type="protein sequence ID" value="EFX88234.1"/>
    <property type="molecule type" value="Genomic_DNA"/>
</dbReference>
<dbReference type="InterPro" id="IPR001128">
    <property type="entry name" value="Cyt_P450"/>
</dbReference>
<evidence type="ECO:0008006" key="13">
    <source>
        <dbReference type="Google" id="ProtNLM"/>
    </source>
</evidence>
<dbReference type="PANTHER" id="PTHR24291">
    <property type="entry name" value="CYTOCHROME P450 FAMILY 4"/>
    <property type="match status" value="1"/>
</dbReference>
<keyword evidence="8" id="KW-0472">Membrane</keyword>
<feature type="binding site" description="axial binding residue" evidence="9">
    <location>
        <position position="346"/>
    </location>
    <ligand>
        <name>heme</name>
        <dbReference type="ChEBI" id="CHEBI:30413"/>
    </ligand>
    <ligandPart>
        <name>Fe</name>
        <dbReference type="ChEBI" id="CHEBI:18248"/>
    </ligandPart>
</feature>
<gene>
    <name evidence="11" type="ORF">DAPPUDRAFT_42067</name>
</gene>
<sequence length="399" mass="45234">TILSSHKIIDKGISYEQLHPWLGQGLLTSSGDLWRSRRKLLTPAFHFSILNNFVEVFNEQSRILCGIFGELCQSSPDGKGEIDVYPLITRCSLDIICDAVMGTKMNAQVEDSDYVKAVYRIGQVFVERFQKPWLKNPTIFSLSALGREHDQLLKTLHGFTENFPFSVPLFTGGEGKLPLLDLLLQVSDDGRVLSAHDIRQEIDTFMSAGHDTTSSLIGWFLYTMASNPECQETVFNELQDVFGESERDCTQEDIPNLKYFDCCIKETLRIYPSVPAFERNVQEDVKIGEYLIPAGTTLQCLTMAIHRNPEFFPDPLAYKPERFFPEEAIGRHPYAYIPFSAGPRNCIGQRFALLESKVVLSSLLRRFKFELSSYAKPPIPSYHVILKSLTGINLVVSQR</sequence>